<organism evidence="3 4">
    <name type="scientific">Evansella caseinilytica</name>
    <dbReference type="NCBI Taxonomy" id="1503961"/>
    <lineage>
        <taxon>Bacteria</taxon>
        <taxon>Bacillati</taxon>
        <taxon>Bacillota</taxon>
        <taxon>Bacilli</taxon>
        <taxon>Bacillales</taxon>
        <taxon>Bacillaceae</taxon>
        <taxon>Evansella</taxon>
    </lineage>
</organism>
<dbReference type="Pfam" id="PF13556">
    <property type="entry name" value="HTH_30"/>
    <property type="match status" value="1"/>
</dbReference>
<dbReference type="Proteomes" id="UP000198935">
    <property type="component" value="Unassembled WGS sequence"/>
</dbReference>
<accession>A0A1H3PE54</accession>
<feature type="domain" description="PucR C-terminal helix-turn-helix" evidence="2">
    <location>
        <begin position="469"/>
        <end position="525"/>
    </location>
</feature>
<dbReference type="STRING" id="1503961.SAMN05421736_10516"/>
<dbReference type="InterPro" id="IPR042070">
    <property type="entry name" value="PucR_C-HTH_sf"/>
</dbReference>
<dbReference type="SUPFAM" id="SSF46689">
    <property type="entry name" value="Homeodomain-like"/>
    <property type="match status" value="1"/>
</dbReference>
<dbReference type="AlphaFoldDB" id="A0A1H3PE54"/>
<proteinExistence type="predicted"/>
<dbReference type="InterPro" id="IPR012914">
    <property type="entry name" value="PucR_dom"/>
</dbReference>
<evidence type="ECO:0000313" key="3">
    <source>
        <dbReference type="EMBL" id="SDY99361.1"/>
    </source>
</evidence>
<dbReference type="InterPro" id="IPR025736">
    <property type="entry name" value="PucR_C-HTH_dom"/>
</dbReference>
<feature type="domain" description="Purine catabolism PurC-like" evidence="1">
    <location>
        <begin position="7"/>
        <end position="124"/>
    </location>
</feature>
<dbReference type="Pfam" id="PF07905">
    <property type="entry name" value="PucR"/>
    <property type="match status" value="1"/>
</dbReference>
<evidence type="ECO:0000259" key="1">
    <source>
        <dbReference type="Pfam" id="PF07905"/>
    </source>
</evidence>
<name>A0A1H3PE54_9BACI</name>
<dbReference type="PANTHER" id="PTHR33744">
    <property type="entry name" value="CARBOHYDRATE DIACID REGULATOR"/>
    <property type="match status" value="1"/>
</dbReference>
<protein>
    <submittedName>
        <fullName evidence="3">PucR C-terminal helix-turn-helix domain-containing protein</fullName>
    </submittedName>
</protein>
<dbReference type="Gene3D" id="1.10.10.2840">
    <property type="entry name" value="PucR C-terminal helix-turn-helix domain"/>
    <property type="match status" value="1"/>
</dbReference>
<reference evidence="4" key="1">
    <citation type="submission" date="2016-10" db="EMBL/GenBank/DDBJ databases">
        <authorList>
            <person name="Varghese N."/>
            <person name="Submissions S."/>
        </authorList>
    </citation>
    <scope>NUCLEOTIDE SEQUENCE [LARGE SCALE GENOMIC DNA]</scope>
    <source>
        <strain evidence="4">SP</strain>
    </source>
</reference>
<dbReference type="InterPro" id="IPR009057">
    <property type="entry name" value="Homeodomain-like_sf"/>
</dbReference>
<evidence type="ECO:0000313" key="4">
    <source>
        <dbReference type="Proteomes" id="UP000198935"/>
    </source>
</evidence>
<dbReference type="InterPro" id="IPR051448">
    <property type="entry name" value="CdaR-like_regulators"/>
</dbReference>
<gene>
    <name evidence="3" type="ORF">SAMN05421736_10516</name>
</gene>
<keyword evidence="4" id="KW-1185">Reference proteome</keyword>
<dbReference type="EMBL" id="FNPI01000005">
    <property type="protein sequence ID" value="SDY99361.1"/>
    <property type="molecule type" value="Genomic_DNA"/>
</dbReference>
<evidence type="ECO:0000259" key="2">
    <source>
        <dbReference type="Pfam" id="PF13556"/>
    </source>
</evidence>
<dbReference type="PANTHER" id="PTHR33744:SF1">
    <property type="entry name" value="DNA-BINDING TRANSCRIPTIONAL ACTIVATOR ADER"/>
    <property type="match status" value="1"/>
</dbReference>
<sequence>MKVSAALNLGELKKVKVIAGKNGLHRQIKAAEVMEVPDINEWLTEGILIISTFYSIKDQPEAQIQMFKTLINVNGAGLIIKLGRYVKKLPQEMYDLANEHHMPIIALPLEVSFVNVLTVLFERIYEEKRAYQHEQLRLLKQLVNTSVKNVTHFLTELSTITGENVYLEDENFRLLASAKKQPDIRRKHFHLLSAPQTGLEQGEKESSRIASENRIVIPLDNGGVRIGYLHVSVKGSGEIADTLQHCSTSIQEQTKLLLLKEQYEAEKRYLQESKFLQQLIAEKIMIQQHPITNTFTATGEYLYGLFALDFSPIFEQLQSSHESPLINTYFICKKLYEIFDSRLPETLFFSKGCYFYGTYRCENQQNRPLLIEKLDGILKQAEDEFGCEIYCGVSILHESWLDLSKAYDEAKLALQTGSDMGVKENIFLYEQMGMNKILLKLKYDADVLHLIEVTMAALKCNDREKEEWIHTLDIFLRENGNHSRASEKLFIHRRTLKYRLTKIESLFNIDLADSETRFLFYFLLKMRKLHDS</sequence>